<organism evidence="4 5">
    <name type="scientific">Recurvomyces mirabilis</name>
    <dbReference type="NCBI Taxonomy" id="574656"/>
    <lineage>
        <taxon>Eukaryota</taxon>
        <taxon>Fungi</taxon>
        <taxon>Dikarya</taxon>
        <taxon>Ascomycota</taxon>
        <taxon>Pezizomycotina</taxon>
        <taxon>Dothideomycetes</taxon>
        <taxon>Dothideomycetidae</taxon>
        <taxon>Mycosphaerellales</taxon>
        <taxon>Teratosphaeriaceae</taxon>
        <taxon>Recurvomyces</taxon>
    </lineage>
</organism>
<dbReference type="EMBL" id="JAUTXT010000056">
    <property type="protein sequence ID" value="KAK3670440.1"/>
    <property type="molecule type" value="Genomic_DNA"/>
</dbReference>
<keyword evidence="3" id="KW-0732">Signal</keyword>
<dbReference type="AlphaFoldDB" id="A0AAE0TMS9"/>
<feature type="chain" id="PRO_5042080193" evidence="3">
    <location>
        <begin position="19"/>
        <end position="314"/>
    </location>
</feature>
<keyword evidence="2" id="KW-0472">Membrane</keyword>
<evidence type="ECO:0000313" key="5">
    <source>
        <dbReference type="Proteomes" id="UP001274830"/>
    </source>
</evidence>
<feature type="signal peptide" evidence="3">
    <location>
        <begin position="1"/>
        <end position="18"/>
    </location>
</feature>
<dbReference type="Proteomes" id="UP001274830">
    <property type="component" value="Unassembled WGS sequence"/>
</dbReference>
<proteinExistence type="predicted"/>
<reference evidence="4" key="1">
    <citation type="submission" date="2023-07" db="EMBL/GenBank/DDBJ databases">
        <title>Black Yeasts Isolated from many extreme environments.</title>
        <authorList>
            <person name="Coleine C."/>
            <person name="Stajich J.E."/>
            <person name="Selbmann L."/>
        </authorList>
    </citation>
    <scope>NUCLEOTIDE SEQUENCE</scope>
    <source>
        <strain evidence="4">CCFEE 5485</strain>
    </source>
</reference>
<keyword evidence="5" id="KW-1185">Reference proteome</keyword>
<keyword evidence="2" id="KW-0812">Transmembrane</keyword>
<feature type="region of interest" description="Disordered" evidence="1">
    <location>
        <begin position="257"/>
        <end position="288"/>
    </location>
</feature>
<keyword evidence="2" id="KW-1133">Transmembrane helix</keyword>
<name>A0AAE0TMS9_9PEZI</name>
<evidence type="ECO:0000256" key="2">
    <source>
        <dbReference type="SAM" id="Phobius"/>
    </source>
</evidence>
<feature type="compositionally biased region" description="Low complexity" evidence="1">
    <location>
        <begin position="276"/>
        <end position="287"/>
    </location>
</feature>
<protein>
    <submittedName>
        <fullName evidence="4">Uncharacterized protein</fullName>
    </submittedName>
</protein>
<comment type="caution">
    <text evidence="4">The sequence shown here is derived from an EMBL/GenBank/DDBJ whole genome shotgun (WGS) entry which is preliminary data.</text>
</comment>
<feature type="compositionally biased region" description="Polar residues" evidence="1">
    <location>
        <begin position="260"/>
        <end position="275"/>
    </location>
</feature>
<sequence length="314" mass="32160">MSRYASALVFTLATIAAADTRPADVTICDYYTNAIFGVNNATNQKAIVIAVVNTAVAGNYTHNVQKTNIAVPGILALNATFDGTSVNLLPYFDGSLASSSIGGKAAAVDWLDGGGAAPLYKSMPTSSNGTHQYTLMTHLYEYFGGVLGCSGYGKGFPSYNSTTSMYSVHKYMALNPFEVSYFIEQVGASAASWGVSPADVEVVGSTLQSLFGQKCTANTSVLPGSPPELQSICIDAACPRAPNASCSAYDAVERPAAGNGTATKHPSNGSAPSNASGTMPPGSSGTSKNGAMALQPLIGTVMSALVAGIVLTFL</sequence>
<feature type="transmembrane region" description="Helical" evidence="2">
    <location>
        <begin position="293"/>
        <end position="313"/>
    </location>
</feature>
<evidence type="ECO:0000256" key="1">
    <source>
        <dbReference type="SAM" id="MobiDB-lite"/>
    </source>
</evidence>
<evidence type="ECO:0000256" key="3">
    <source>
        <dbReference type="SAM" id="SignalP"/>
    </source>
</evidence>
<evidence type="ECO:0000313" key="4">
    <source>
        <dbReference type="EMBL" id="KAK3670440.1"/>
    </source>
</evidence>
<gene>
    <name evidence="4" type="ORF">LTR78_009681</name>
</gene>
<accession>A0AAE0TMS9</accession>